<sequence length="335" mass="36026">MYWWEYLGTLREEVPTPAELIDLLTAASKAVAQDSVWESSGIERLLERARQKASVCADSARTEALALLSFHQQRNILLCGMSGATTTSSGSGDMQELGKLSSGSASPSSDEDAAQPDAAVSLDTPDPSPIGHTLKRQRAEAGSSSATSVDHSFSAPSSHKRPRQEQQQQQQGEEGFAVPRVLPRRRVVGASGLSQTTYNLPHLGGSGASKQGASAVVQPCTQQLWLGSMHLHLEDYSSSELCHAQVQLPPGVSRHVLPQRLVFTHIVQRRGVTLGKHQVCRTHVTRANAEQAQSLRSMAVNELVAVSSQGSTAFILVPYLDSKQGVKLAGFLLQF</sequence>
<feature type="compositionally biased region" description="Polar residues" evidence="1">
    <location>
        <begin position="142"/>
        <end position="157"/>
    </location>
</feature>
<feature type="compositionally biased region" description="Low complexity" evidence="1">
    <location>
        <begin position="165"/>
        <end position="181"/>
    </location>
</feature>
<reference evidence="2" key="1">
    <citation type="submission" date="2021-01" db="EMBL/GenBank/DDBJ databases">
        <authorList>
            <person name="Corre E."/>
            <person name="Pelletier E."/>
            <person name="Niang G."/>
            <person name="Scheremetjew M."/>
            <person name="Finn R."/>
            <person name="Kale V."/>
            <person name="Holt S."/>
            <person name="Cochrane G."/>
            <person name="Meng A."/>
            <person name="Brown T."/>
            <person name="Cohen L."/>
        </authorList>
    </citation>
    <scope>NUCLEOTIDE SEQUENCE</scope>
    <source>
        <strain evidence="2">CCMP1320</strain>
    </source>
</reference>
<proteinExistence type="predicted"/>
<organism evidence="2">
    <name type="scientific">Dunaliella tertiolecta</name>
    <name type="common">Green alga</name>
    <dbReference type="NCBI Taxonomy" id="3047"/>
    <lineage>
        <taxon>Eukaryota</taxon>
        <taxon>Viridiplantae</taxon>
        <taxon>Chlorophyta</taxon>
        <taxon>core chlorophytes</taxon>
        <taxon>Chlorophyceae</taxon>
        <taxon>CS clade</taxon>
        <taxon>Chlamydomonadales</taxon>
        <taxon>Dunaliellaceae</taxon>
        <taxon>Dunaliella</taxon>
    </lineage>
</organism>
<feature type="region of interest" description="Disordered" evidence="1">
    <location>
        <begin position="85"/>
        <end position="183"/>
    </location>
</feature>
<evidence type="ECO:0000256" key="1">
    <source>
        <dbReference type="SAM" id="MobiDB-lite"/>
    </source>
</evidence>
<dbReference type="EMBL" id="HBIP01000854">
    <property type="protein sequence ID" value="CAE0485325.1"/>
    <property type="molecule type" value="Transcribed_RNA"/>
</dbReference>
<accession>A0A7S3VHU0</accession>
<dbReference type="AlphaFoldDB" id="A0A7S3VHU0"/>
<protein>
    <submittedName>
        <fullName evidence="2">Uncharacterized protein</fullName>
    </submittedName>
</protein>
<evidence type="ECO:0000313" key="2">
    <source>
        <dbReference type="EMBL" id="CAE0485325.1"/>
    </source>
</evidence>
<name>A0A7S3VHU0_DUNTE</name>
<gene>
    <name evidence="2" type="ORF">DTER00134_LOCUS364</name>
</gene>